<dbReference type="InterPro" id="IPR038765">
    <property type="entry name" value="Papain-like_cys_pep_sf"/>
</dbReference>
<dbReference type="EMBL" id="BOMI01000107">
    <property type="protein sequence ID" value="GID76707.1"/>
    <property type="molecule type" value="Genomic_DNA"/>
</dbReference>
<evidence type="ECO:0000313" key="2">
    <source>
        <dbReference type="EMBL" id="GID76707.1"/>
    </source>
</evidence>
<proteinExistence type="predicted"/>
<accession>A0ABQ3Y9Q5</accession>
<comment type="caution">
    <text evidence="2">The sequence shown here is derived from an EMBL/GenBank/DDBJ whole genome shotgun (WGS) entry which is preliminary data.</text>
</comment>
<organism evidence="2 3">
    <name type="scientific">Paractinoplanes deccanensis</name>
    <dbReference type="NCBI Taxonomy" id="113561"/>
    <lineage>
        <taxon>Bacteria</taxon>
        <taxon>Bacillati</taxon>
        <taxon>Actinomycetota</taxon>
        <taxon>Actinomycetes</taxon>
        <taxon>Micromonosporales</taxon>
        <taxon>Micromonosporaceae</taxon>
        <taxon>Paractinoplanes</taxon>
    </lineage>
</organism>
<reference evidence="2 3" key="1">
    <citation type="submission" date="2021-01" db="EMBL/GenBank/DDBJ databases">
        <title>Whole genome shotgun sequence of Actinoplanes deccanensis NBRC 13994.</title>
        <authorList>
            <person name="Komaki H."/>
            <person name="Tamura T."/>
        </authorList>
    </citation>
    <scope>NUCLEOTIDE SEQUENCE [LARGE SCALE GENOMIC DNA]</scope>
    <source>
        <strain evidence="2 3">NBRC 13994</strain>
    </source>
</reference>
<feature type="domain" description="Transglutaminase-like" evidence="1">
    <location>
        <begin position="41"/>
        <end position="107"/>
    </location>
</feature>
<keyword evidence="3" id="KW-1185">Reference proteome</keyword>
<name>A0ABQ3Y9Q5_9ACTN</name>
<protein>
    <recommendedName>
        <fullName evidence="1">Transglutaminase-like domain-containing protein</fullName>
    </recommendedName>
</protein>
<gene>
    <name evidence="2" type="ORF">Ade02nite_53480</name>
</gene>
<dbReference type="Pfam" id="PF01841">
    <property type="entry name" value="Transglut_core"/>
    <property type="match status" value="1"/>
</dbReference>
<evidence type="ECO:0000259" key="1">
    <source>
        <dbReference type="Pfam" id="PF01841"/>
    </source>
</evidence>
<dbReference type="InterPro" id="IPR002931">
    <property type="entry name" value="Transglutaminase-like"/>
</dbReference>
<evidence type="ECO:0000313" key="3">
    <source>
        <dbReference type="Proteomes" id="UP000609879"/>
    </source>
</evidence>
<sequence>MQGLFLHERWAQRYGVEHSPEELEAVHLRRAEDLLDAALQRDGRPLDVAREPAGRLPAMCRNLSVVLVAMLRAHGIEARARAGFATYFIPGWYEDHWVVELGDGRWVDPQIDDVQRAALGITFDPLDMPAGAFVPGPDAWRLLRGGADPASFGLSGSGLAGEWFVAGDVLYDLAAVGGVETLPWDTWDPMPGPDDEVDVALFDAYAEGRAAPPPVPAKVLNTRRGRVEELHQIA</sequence>
<dbReference type="SUPFAM" id="SSF54001">
    <property type="entry name" value="Cysteine proteinases"/>
    <property type="match status" value="1"/>
</dbReference>
<dbReference type="Proteomes" id="UP000609879">
    <property type="component" value="Unassembled WGS sequence"/>
</dbReference>